<accession>A0AAW0V366</accession>
<gene>
    <name evidence="2" type="ORF">O3P69_006962</name>
</gene>
<dbReference type="EMBL" id="JARAKH010000002">
    <property type="protein sequence ID" value="KAK8405903.1"/>
    <property type="molecule type" value="Genomic_DNA"/>
</dbReference>
<evidence type="ECO:0000313" key="3">
    <source>
        <dbReference type="Proteomes" id="UP001487740"/>
    </source>
</evidence>
<dbReference type="Proteomes" id="UP001487740">
    <property type="component" value="Unassembled WGS sequence"/>
</dbReference>
<reference evidence="2 3" key="1">
    <citation type="submission" date="2023-03" db="EMBL/GenBank/DDBJ databases">
        <title>High-quality genome of Scylla paramamosain provides insights in environmental adaptation.</title>
        <authorList>
            <person name="Zhang L."/>
        </authorList>
    </citation>
    <scope>NUCLEOTIDE SEQUENCE [LARGE SCALE GENOMIC DNA]</scope>
    <source>
        <strain evidence="2">LZ_2023a</strain>
        <tissue evidence="2">Muscle</tissue>
    </source>
</reference>
<evidence type="ECO:0000256" key="1">
    <source>
        <dbReference type="SAM" id="MobiDB-lite"/>
    </source>
</evidence>
<proteinExistence type="predicted"/>
<protein>
    <submittedName>
        <fullName evidence="2">Uncharacterized protein</fullName>
    </submittedName>
</protein>
<dbReference type="AlphaFoldDB" id="A0AAW0V366"/>
<name>A0AAW0V366_SCYPA</name>
<sequence>MACSLPGKELLSLPVARGGRSADASVNTSAGRCGGDGRQGGIATDSASPSSVDSPGTVTQRTAACCSVSRGSPS</sequence>
<comment type="caution">
    <text evidence="2">The sequence shown here is derived from an EMBL/GenBank/DDBJ whole genome shotgun (WGS) entry which is preliminary data.</text>
</comment>
<organism evidence="2 3">
    <name type="scientific">Scylla paramamosain</name>
    <name type="common">Mud crab</name>
    <dbReference type="NCBI Taxonomy" id="85552"/>
    <lineage>
        <taxon>Eukaryota</taxon>
        <taxon>Metazoa</taxon>
        <taxon>Ecdysozoa</taxon>
        <taxon>Arthropoda</taxon>
        <taxon>Crustacea</taxon>
        <taxon>Multicrustacea</taxon>
        <taxon>Malacostraca</taxon>
        <taxon>Eumalacostraca</taxon>
        <taxon>Eucarida</taxon>
        <taxon>Decapoda</taxon>
        <taxon>Pleocyemata</taxon>
        <taxon>Brachyura</taxon>
        <taxon>Eubrachyura</taxon>
        <taxon>Portunoidea</taxon>
        <taxon>Portunidae</taxon>
        <taxon>Portuninae</taxon>
        <taxon>Scylla</taxon>
    </lineage>
</organism>
<feature type="region of interest" description="Disordered" evidence="1">
    <location>
        <begin position="16"/>
        <end position="74"/>
    </location>
</feature>
<feature type="compositionally biased region" description="Polar residues" evidence="1">
    <location>
        <begin position="45"/>
        <end position="62"/>
    </location>
</feature>
<keyword evidence="3" id="KW-1185">Reference proteome</keyword>
<evidence type="ECO:0000313" key="2">
    <source>
        <dbReference type="EMBL" id="KAK8405903.1"/>
    </source>
</evidence>